<accession>A0A8H6RX00</accession>
<protein>
    <submittedName>
        <fullName evidence="2">ULP-PROTEASE domain-containing protein</fullName>
    </submittedName>
</protein>
<keyword evidence="2" id="KW-0645">Protease</keyword>
<feature type="compositionally biased region" description="Polar residues" evidence="1">
    <location>
        <begin position="195"/>
        <end position="209"/>
    </location>
</feature>
<evidence type="ECO:0000256" key="1">
    <source>
        <dbReference type="SAM" id="MobiDB-lite"/>
    </source>
</evidence>
<dbReference type="AlphaFoldDB" id="A0A8H6RX00"/>
<feature type="region of interest" description="Disordered" evidence="1">
    <location>
        <begin position="175"/>
        <end position="229"/>
    </location>
</feature>
<name>A0A8H6RX00_MYCCL</name>
<organism evidence="2 3">
    <name type="scientific">Mycena chlorophos</name>
    <name type="common">Agaric fungus</name>
    <name type="synonym">Agaricus chlorophos</name>
    <dbReference type="NCBI Taxonomy" id="658473"/>
    <lineage>
        <taxon>Eukaryota</taxon>
        <taxon>Fungi</taxon>
        <taxon>Dikarya</taxon>
        <taxon>Basidiomycota</taxon>
        <taxon>Agaricomycotina</taxon>
        <taxon>Agaricomycetes</taxon>
        <taxon>Agaricomycetidae</taxon>
        <taxon>Agaricales</taxon>
        <taxon>Marasmiineae</taxon>
        <taxon>Mycenaceae</taxon>
        <taxon>Mycena</taxon>
    </lineage>
</organism>
<proteinExistence type="predicted"/>
<dbReference type="GO" id="GO:0006508">
    <property type="term" value="P:proteolysis"/>
    <property type="evidence" value="ECO:0007669"/>
    <property type="project" value="UniProtKB-KW"/>
</dbReference>
<dbReference type="EMBL" id="JACAZE010000031">
    <property type="protein sequence ID" value="KAF7288844.1"/>
    <property type="molecule type" value="Genomic_DNA"/>
</dbReference>
<dbReference type="Proteomes" id="UP000613580">
    <property type="component" value="Unassembled WGS sequence"/>
</dbReference>
<feature type="region of interest" description="Disordered" evidence="1">
    <location>
        <begin position="291"/>
        <end position="316"/>
    </location>
</feature>
<feature type="compositionally biased region" description="Acidic residues" evidence="1">
    <location>
        <begin position="303"/>
        <end position="315"/>
    </location>
</feature>
<keyword evidence="2" id="KW-0378">Hydrolase</keyword>
<comment type="caution">
    <text evidence="2">The sequence shown here is derived from an EMBL/GenBank/DDBJ whole genome shotgun (WGS) entry which is preliminary data.</text>
</comment>
<sequence length="328" mass="36608">MITCLPPELIDGIVSHLSDTQTLQSCCLAAWLFRDPCQRRLFHAMTLSRDGWDGQTFPQAQRLFDGRREIAKYVLVLRLLLPTANVNHLGYGQWQSPPESQSSDGATTFVPAALNVLAALDNVRYLEISTGTLPVSWRELPAEFASANVDLVRQCRGTLQKLVLRNIYELPRAKSPHRAMPNPPLPRPRLLLPSDSRSTFPLATRTSPRPNVDPRALLPDYGDDLQPASSFRNRRRRPVMFCQLTKSIDGKLGPVDTGSHPRPERQYRLIARYSSTIVELLPAATGDLAGRRPAVRSRGGNDEASEDEQEAEEYGDGLRGVHIRLLGM</sequence>
<gene>
    <name evidence="2" type="ORF">HMN09_01366400</name>
</gene>
<dbReference type="GO" id="GO:0008233">
    <property type="term" value="F:peptidase activity"/>
    <property type="evidence" value="ECO:0007669"/>
    <property type="project" value="UniProtKB-KW"/>
</dbReference>
<evidence type="ECO:0000313" key="2">
    <source>
        <dbReference type="EMBL" id="KAF7288844.1"/>
    </source>
</evidence>
<evidence type="ECO:0000313" key="3">
    <source>
        <dbReference type="Proteomes" id="UP000613580"/>
    </source>
</evidence>
<reference evidence="2" key="1">
    <citation type="submission" date="2020-05" db="EMBL/GenBank/DDBJ databases">
        <title>Mycena genomes resolve the evolution of fungal bioluminescence.</title>
        <authorList>
            <person name="Tsai I.J."/>
        </authorList>
    </citation>
    <scope>NUCLEOTIDE SEQUENCE</scope>
    <source>
        <strain evidence="2">110903Hualien_Pintung</strain>
    </source>
</reference>
<keyword evidence="3" id="KW-1185">Reference proteome</keyword>